<feature type="compositionally biased region" description="Polar residues" evidence="2">
    <location>
        <begin position="269"/>
        <end position="283"/>
    </location>
</feature>
<protein>
    <submittedName>
        <fullName evidence="5">Uncharacterized protein</fullName>
    </submittedName>
</protein>
<feature type="compositionally biased region" description="Basic and acidic residues" evidence="2">
    <location>
        <begin position="284"/>
        <end position="293"/>
    </location>
</feature>
<sequence>MPRAKVSVSAAPNKTRWTLAQNEQSGYDHKELELVTNMQANGVYYDQHEPPLPRYVSYDGSQYSSPGIDRMSTTSWKPARVVNGSGHHEDYDYNTPLEERASHQISLNTRVRRSQDRDAVGQHLLYETAMLDSQPYEMLEIAEVDALKKEQARLNARIEAANRKLVFESKVKDAAQNLQRLYSVSSQNRSDTPQSPDSSKKSRSSLLSSRHRTSSSGSGTGQPLDQAKDELAGSTKKVLELNTAIKKLLERRQLVEGKLLRHTAAVLAEQSTQSSHSEANASHTETHGEDERSMMYSPDEFDGIHDILRGAPATAATVGWRPDDSQNMRDEHVQQMASVQSRLEHLNDQLRYVIGEASRTRGVTFSLEQDFLDADEQPVIRMNQHLDRLEDNVHLLDQEQQAVKSHYARLQDSVHMTRNAVEAQLEGVNDRLHHTLLLCADIQDMESMREPPQATGHGYQQQLQYMSDSLQTIEQVLCQHRTELNNAREASDDASRAIDEAHVRTTSYAQKLDEYEATLGGLWEILLSDDTSRPKSMADSDSNEDGPRSPPLSNDFSLQAFNSRVQHLFSHAQSAKDQQDILRRQIQQQRELNGKSDAEKDLQLTELQGRHDQLAIEHGAAQNEITKSLEHRVQVETEASQSKLELMNVMNEHEELKRSVDTHQTERDGLQRQLQSHQSHATALQAQIEVLEAQVAEITNDARLLAVESEIEAQEASAKHEHLSAQLTFAVSAKDTLEQRHAAVQKNMQDHESEIVRLTTELAIAKAELDGACGSRAERAREAQAAEVAGLSERNAQMTEELQRLQGEHEDVRGLHQDLTGQHETLRTTHQDLTGEHEALRTTHEATLAELEGLHAAADSHTQQTVDAERSETLEAELHGMTDAFQDLTRESLKLEKERGQLENLIDGLRDRCDALGSQLNDERVRWLGIRSPSATTVSSSAAERQSFTNGRASMTSTMAMRQEFKKMMREAREEGVKLLRAEQDHRRHLETELRRLRQAHGPLANGGTAAPRLTNGHVVGRAEAERW</sequence>
<feature type="domain" description="Up-regulated during septation protein 1" evidence="3">
    <location>
        <begin position="123"/>
        <end position="268"/>
    </location>
</feature>
<organism evidence="5 6">
    <name type="scientific">Friedmanniomyces endolithicus</name>
    <dbReference type="NCBI Taxonomy" id="329885"/>
    <lineage>
        <taxon>Eukaryota</taxon>
        <taxon>Fungi</taxon>
        <taxon>Dikarya</taxon>
        <taxon>Ascomycota</taxon>
        <taxon>Pezizomycotina</taxon>
        <taxon>Dothideomycetes</taxon>
        <taxon>Dothideomycetidae</taxon>
        <taxon>Mycosphaerellales</taxon>
        <taxon>Teratosphaeriaceae</taxon>
        <taxon>Friedmanniomyces</taxon>
    </lineage>
</organism>
<feature type="coiled-coil region" evidence="1">
    <location>
        <begin position="871"/>
        <end position="912"/>
    </location>
</feature>
<feature type="coiled-coil region" evidence="1">
    <location>
        <begin position="734"/>
        <end position="815"/>
    </location>
</feature>
<feature type="region of interest" description="Disordered" evidence="2">
    <location>
        <begin position="181"/>
        <end position="227"/>
    </location>
</feature>
<dbReference type="Proteomes" id="UP000310066">
    <property type="component" value="Unassembled WGS sequence"/>
</dbReference>
<keyword evidence="1" id="KW-0175">Coiled coil</keyword>
<dbReference type="Pfam" id="PF15456">
    <property type="entry name" value="Uds1"/>
    <property type="match status" value="1"/>
</dbReference>
<evidence type="ECO:0000259" key="3">
    <source>
        <dbReference type="Pfam" id="PF15456"/>
    </source>
</evidence>
<accession>A0A4U0UXV8</accession>
<evidence type="ECO:0000259" key="4">
    <source>
        <dbReference type="Pfam" id="PF25078"/>
    </source>
</evidence>
<name>A0A4U0UXV8_9PEZI</name>
<feature type="region of interest" description="Disordered" evidence="2">
    <location>
        <begin position="268"/>
        <end position="294"/>
    </location>
</feature>
<dbReference type="InterPro" id="IPR056703">
    <property type="entry name" value="DUF7801"/>
</dbReference>
<evidence type="ECO:0000313" key="5">
    <source>
        <dbReference type="EMBL" id="TKA40974.1"/>
    </source>
</evidence>
<evidence type="ECO:0000256" key="1">
    <source>
        <dbReference type="SAM" id="Coils"/>
    </source>
</evidence>
<dbReference type="Pfam" id="PF25078">
    <property type="entry name" value="DUF7801"/>
    <property type="match status" value="1"/>
</dbReference>
<proteinExistence type="predicted"/>
<dbReference type="Gene3D" id="1.10.287.1490">
    <property type="match status" value="1"/>
</dbReference>
<feature type="compositionally biased region" description="Polar residues" evidence="2">
    <location>
        <begin position="181"/>
        <end position="197"/>
    </location>
</feature>
<dbReference type="InterPro" id="IPR029191">
    <property type="entry name" value="Uds1"/>
</dbReference>
<comment type="caution">
    <text evidence="5">The sequence shown here is derived from an EMBL/GenBank/DDBJ whole genome shotgun (WGS) entry which is preliminary data.</text>
</comment>
<dbReference type="AlphaFoldDB" id="A0A4U0UXV8"/>
<feature type="coiled-coil region" evidence="1">
    <location>
        <begin position="639"/>
        <end position="708"/>
    </location>
</feature>
<feature type="domain" description="DUF7801" evidence="4">
    <location>
        <begin position="836"/>
        <end position="929"/>
    </location>
</feature>
<evidence type="ECO:0000313" key="6">
    <source>
        <dbReference type="Proteomes" id="UP000310066"/>
    </source>
</evidence>
<evidence type="ECO:0000256" key="2">
    <source>
        <dbReference type="SAM" id="MobiDB-lite"/>
    </source>
</evidence>
<dbReference type="OrthoDB" id="5569911at2759"/>
<gene>
    <name evidence="5" type="ORF">B0A54_07887</name>
</gene>
<reference evidence="5 6" key="1">
    <citation type="submission" date="2017-03" db="EMBL/GenBank/DDBJ databases">
        <title>Genomes of endolithic fungi from Antarctica.</title>
        <authorList>
            <person name="Coleine C."/>
            <person name="Masonjones S."/>
            <person name="Stajich J.E."/>
        </authorList>
    </citation>
    <scope>NUCLEOTIDE SEQUENCE [LARGE SCALE GENOMIC DNA]</scope>
    <source>
        <strain evidence="5 6">CCFEE 5311</strain>
    </source>
</reference>
<dbReference type="EMBL" id="NAJP01000030">
    <property type="protein sequence ID" value="TKA40974.1"/>
    <property type="molecule type" value="Genomic_DNA"/>
</dbReference>
<feature type="region of interest" description="Disordered" evidence="2">
    <location>
        <begin position="532"/>
        <end position="555"/>
    </location>
</feature>